<organism evidence="2 3">
    <name type="scientific">Synaphobranchus kaupii</name>
    <name type="common">Kaup's arrowtooth eel</name>
    <dbReference type="NCBI Taxonomy" id="118154"/>
    <lineage>
        <taxon>Eukaryota</taxon>
        <taxon>Metazoa</taxon>
        <taxon>Chordata</taxon>
        <taxon>Craniata</taxon>
        <taxon>Vertebrata</taxon>
        <taxon>Euteleostomi</taxon>
        <taxon>Actinopterygii</taxon>
        <taxon>Neopterygii</taxon>
        <taxon>Teleostei</taxon>
        <taxon>Anguilliformes</taxon>
        <taxon>Synaphobranchidae</taxon>
        <taxon>Synaphobranchus</taxon>
    </lineage>
</organism>
<accession>A0A9Q1EJR5</accession>
<protein>
    <submittedName>
        <fullName evidence="2">Uncharacterized protein</fullName>
    </submittedName>
</protein>
<keyword evidence="3" id="KW-1185">Reference proteome</keyword>
<feature type="region of interest" description="Disordered" evidence="1">
    <location>
        <begin position="92"/>
        <end position="127"/>
    </location>
</feature>
<comment type="caution">
    <text evidence="2">The sequence shown here is derived from an EMBL/GenBank/DDBJ whole genome shotgun (WGS) entry which is preliminary data.</text>
</comment>
<gene>
    <name evidence="2" type="ORF">SKAU_G00346180</name>
</gene>
<evidence type="ECO:0000256" key="1">
    <source>
        <dbReference type="SAM" id="MobiDB-lite"/>
    </source>
</evidence>
<dbReference type="EMBL" id="JAINUF010000016">
    <property type="protein sequence ID" value="KAJ8339985.1"/>
    <property type="molecule type" value="Genomic_DNA"/>
</dbReference>
<name>A0A9Q1EJR5_SYNKA</name>
<dbReference type="Proteomes" id="UP001152622">
    <property type="component" value="Chromosome 16"/>
</dbReference>
<feature type="region of interest" description="Disordered" evidence="1">
    <location>
        <begin position="310"/>
        <end position="339"/>
    </location>
</feature>
<evidence type="ECO:0000313" key="3">
    <source>
        <dbReference type="Proteomes" id="UP001152622"/>
    </source>
</evidence>
<sequence>MNPREVMEKVDFNRRQQVATVCRGWPDAASFSGEKNRSCRRELMLGPRGALKRLCEGVANDSVPAQGFWKPYLSCGNAEGEVQSQLKAELKASGARRHLNQQREAGGTSKMSRRHEPRQSYLPSRHNNCAAQETGIPTLGQSSVIRRKEEVGGGVVHIWRQSTGGTVNVLLEEEEEVVAVESLHFICASKLRDAKQGLPLAFNLVSLFMNVRELLAGAPMSAAVRLRLSVSPVHREAGHGNSLQIRWKSRGQRRARSGASPAPVKLVGYCEGLLHCQRVVLTHHPYGMELPSRVFRNIGWRLCAGQMKGSAAGGSASSERRFERHQRPRETQTEEREGHPTYVAGSLEGDRIKQIDSLFAAPGPLCRSLSLWRRCDTCETGSSFSSSLPVLAEGFSKPQPPECPLGGNAEGRRRRGTTEIVHIPFTDGEPKQERRPVTAVICIHRGKLLLRSFAAEGLAEL</sequence>
<proteinExistence type="predicted"/>
<feature type="region of interest" description="Disordered" evidence="1">
    <location>
        <begin position="395"/>
        <end position="414"/>
    </location>
</feature>
<evidence type="ECO:0000313" key="2">
    <source>
        <dbReference type="EMBL" id="KAJ8339985.1"/>
    </source>
</evidence>
<feature type="compositionally biased region" description="Basic and acidic residues" evidence="1">
    <location>
        <begin position="328"/>
        <end position="339"/>
    </location>
</feature>
<reference evidence="2" key="1">
    <citation type="journal article" date="2023" name="Science">
        <title>Genome structures resolve the early diversification of teleost fishes.</title>
        <authorList>
            <person name="Parey E."/>
            <person name="Louis A."/>
            <person name="Montfort J."/>
            <person name="Bouchez O."/>
            <person name="Roques C."/>
            <person name="Iampietro C."/>
            <person name="Lluch J."/>
            <person name="Castinel A."/>
            <person name="Donnadieu C."/>
            <person name="Desvignes T."/>
            <person name="Floi Bucao C."/>
            <person name="Jouanno E."/>
            <person name="Wen M."/>
            <person name="Mejri S."/>
            <person name="Dirks R."/>
            <person name="Jansen H."/>
            <person name="Henkel C."/>
            <person name="Chen W.J."/>
            <person name="Zahm M."/>
            <person name="Cabau C."/>
            <person name="Klopp C."/>
            <person name="Thompson A.W."/>
            <person name="Robinson-Rechavi M."/>
            <person name="Braasch I."/>
            <person name="Lecointre G."/>
            <person name="Bobe J."/>
            <person name="Postlethwait J.H."/>
            <person name="Berthelot C."/>
            <person name="Roest Crollius H."/>
            <person name="Guiguen Y."/>
        </authorList>
    </citation>
    <scope>NUCLEOTIDE SEQUENCE</scope>
    <source>
        <strain evidence="2">WJC10195</strain>
    </source>
</reference>
<dbReference type="AlphaFoldDB" id="A0A9Q1EJR5"/>